<dbReference type="Pfam" id="PF08845">
    <property type="entry name" value="SymE_toxin"/>
    <property type="match status" value="1"/>
</dbReference>
<dbReference type="GO" id="GO:0003723">
    <property type="term" value="F:RNA binding"/>
    <property type="evidence" value="ECO:0007669"/>
    <property type="project" value="InterPro"/>
</dbReference>
<dbReference type="KEGG" id="sted:SPTER_27050"/>
<gene>
    <name evidence="2" type="ORF">SPTER_27050</name>
</gene>
<dbReference type="GO" id="GO:0005737">
    <property type="term" value="C:cytoplasm"/>
    <property type="evidence" value="ECO:0007669"/>
    <property type="project" value="InterPro"/>
</dbReference>
<dbReference type="InterPro" id="IPR014944">
    <property type="entry name" value="Toxin_SymE-like"/>
</dbReference>
<evidence type="ECO:0000259" key="1">
    <source>
        <dbReference type="Pfam" id="PF08845"/>
    </source>
</evidence>
<keyword evidence="3" id="KW-1185">Reference proteome</keyword>
<dbReference type="GO" id="GO:0016788">
    <property type="term" value="F:hydrolase activity, acting on ester bonds"/>
    <property type="evidence" value="ECO:0007669"/>
    <property type="project" value="InterPro"/>
</dbReference>
<accession>A0A517DVH7</accession>
<dbReference type="AlphaFoldDB" id="A0A517DVH7"/>
<dbReference type="GO" id="GO:0016070">
    <property type="term" value="P:RNA metabolic process"/>
    <property type="evidence" value="ECO:0007669"/>
    <property type="project" value="InterPro"/>
</dbReference>
<dbReference type="Proteomes" id="UP000320776">
    <property type="component" value="Chromosome"/>
</dbReference>
<organism evidence="2 3">
    <name type="scientific">Sporomusa termitida</name>
    <dbReference type="NCBI Taxonomy" id="2377"/>
    <lineage>
        <taxon>Bacteria</taxon>
        <taxon>Bacillati</taxon>
        <taxon>Bacillota</taxon>
        <taxon>Negativicutes</taxon>
        <taxon>Selenomonadales</taxon>
        <taxon>Sporomusaceae</taxon>
        <taxon>Sporomusa</taxon>
    </lineage>
</organism>
<name>A0A517DVH7_9FIRM</name>
<protein>
    <recommendedName>
        <fullName evidence="1">Toxin SymE-like domain-containing protein</fullName>
    </recommendedName>
</protein>
<proteinExistence type="predicted"/>
<reference evidence="2 3" key="1">
    <citation type="submission" date="2019-02" db="EMBL/GenBank/DDBJ databases">
        <title>Closed genome of Sporomusa termitida DSM 4440.</title>
        <authorList>
            <person name="Poehlein A."/>
            <person name="Daniel R."/>
        </authorList>
    </citation>
    <scope>NUCLEOTIDE SEQUENCE [LARGE SCALE GENOMIC DNA]</scope>
    <source>
        <strain evidence="2 3">DSM 4440</strain>
    </source>
</reference>
<evidence type="ECO:0000313" key="3">
    <source>
        <dbReference type="Proteomes" id="UP000320776"/>
    </source>
</evidence>
<sequence>MGKRILKIYSSAAYSKLNVPCIILQGKWLQGLGFKTGNHVAVEEGEGELVIRLVQKENI</sequence>
<evidence type="ECO:0000313" key="2">
    <source>
        <dbReference type="EMBL" id="QDR81327.1"/>
    </source>
</evidence>
<feature type="domain" description="Toxin SymE-like" evidence="1">
    <location>
        <begin position="7"/>
        <end position="52"/>
    </location>
</feature>
<dbReference type="EMBL" id="CP036259">
    <property type="protein sequence ID" value="QDR81327.1"/>
    <property type="molecule type" value="Genomic_DNA"/>
</dbReference>
<dbReference type="RefSeq" id="WP_170233264.1">
    <property type="nucleotide sequence ID" value="NZ_CP036259.1"/>
</dbReference>